<evidence type="ECO:0000313" key="1">
    <source>
        <dbReference type="EMBL" id="KAA5612041.1"/>
    </source>
</evidence>
<keyword evidence="2" id="KW-1185">Reference proteome</keyword>
<dbReference type="AlphaFoldDB" id="A0A5M6IUY7"/>
<accession>A0A5M6IUY7</accession>
<gene>
    <name evidence="1" type="ORF">F1189_11320</name>
</gene>
<dbReference type="EMBL" id="VWPK01000015">
    <property type="protein sequence ID" value="KAA5612041.1"/>
    <property type="molecule type" value="Genomic_DNA"/>
</dbReference>
<reference evidence="1 2" key="1">
    <citation type="submission" date="2019-09" db="EMBL/GenBank/DDBJ databases">
        <title>Genome sequence of Rhodovastum atsumiense, a diverse member of the Acetobacteraceae family of non-sulfur purple photosynthetic bacteria.</title>
        <authorList>
            <person name="Meyer T."/>
            <person name="Kyndt J."/>
        </authorList>
    </citation>
    <scope>NUCLEOTIDE SEQUENCE [LARGE SCALE GENOMIC DNA]</scope>
    <source>
        <strain evidence="1 2">DSM 21279</strain>
    </source>
</reference>
<dbReference type="RefSeq" id="WP_150040857.1">
    <property type="nucleotide sequence ID" value="NZ_OW485601.1"/>
</dbReference>
<protein>
    <submittedName>
        <fullName evidence="1">Uncharacterized protein</fullName>
    </submittedName>
</protein>
<dbReference type="Proteomes" id="UP000325255">
    <property type="component" value="Unassembled WGS sequence"/>
</dbReference>
<comment type="caution">
    <text evidence="1">The sequence shown here is derived from an EMBL/GenBank/DDBJ whole genome shotgun (WGS) entry which is preliminary data.</text>
</comment>
<sequence length="119" mass="13151">MANFGSGNIIFHRADILYALEWAAAAPGLGRWTVLLDDTEQTRLVSVVPPGTERPAFLITRSQEGVFVMPQAPGEEGLQIRRFGNLREAVLAICPLDDERAVAVNEAMEILYPRTLRSD</sequence>
<organism evidence="1 2">
    <name type="scientific">Rhodovastum atsumiense</name>
    <dbReference type="NCBI Taxonomy" id="504468"/>
    <lineage>
        <taxon>Bacteria</taxon>
        <taxon>Pseudomonadati</taxon>
        <taxon>Pseudomonadota</taxon>
        <taxon>Alphaproteobacteria</taxon>
        <taxon>Acetobacterales</taxon>
        <taxon>Acetobacteraceae</taxon>
        <taxon>Rhodovastum</taxon>
    </lineage>
</organism>
<proteinExistence type="predicted"/>
<evidence type="ECO:0000313" key="2">
    <source>
        <dbReference type="Proteomes" id="UP000325255"/>
    </source>
</evidence>
<name>A0A5M6IUY7_9PROT</name>